<keyword evidence="4" id="KW-1185">Reference proteome</keyword>
<feature type="compositionally biased region" description="Basic and acidic residues" evidence="1">
    <location>
        <begin position="189"/>
        <end position="198"/>
    </location>
</feature>
<feature type="compositionally biased region" description="Polar residues" evidence="1">
    <location>
        <begin position="163"/>
        <end position="181"/>
    </location>
</feature>
<dbReference type="AlphaFoldDB" id="A0A0D7BV87"/>
<feature type="region of interest" description="Disordered" evidence="1">
    <location>
        <begin position="116"/>
        <end position="139"/>
    </location>
</feature>
<feature type="region of interest" description="Disordered" evidence="1">
    <location>
        <begin position="161"/>
        <end position="198"/>
    </location>
</feature>
<dbReference type="OrthoDB" id="3184377at2759"/>
<protein>
    <submittedName>
        <fullName evidence="3">Uncharacterized protein</fullName>
    </submittedName>
</protein>
<gene>
    <name evidence="3" type="ORF">CYLTODRAFT_448083</name>
</gene>
<keyword evidence="2" id="KW-0812">Transmembrane</keyword>
<evidence type="ECO:0000256" key="2">
    <source>
        <dbReference type="SAM" id="Phobius"/>
    </source>
</evidence>
<reference evidence="3 4" key="1">
    <citation type="journal article" date="2015" name="Fungal Genet. Biol.">
        <title>Evolution of novel wood decay mechanisms in Agaricales revealed by the genome sequences of Fistulina hepatica and Cylindrobasidium torrendii.</title>
        <authorList>
            <person name="Floudas D."/>
            <person name="Held B.W."/>
            <person name="Riley R."/>
            <person name="Nagy L.G."/>
            <person name="Koehler G."/>
            <person name="Ransdell A.S."/>
            <person name="Younus H."/>
            <person name="Chow J."/>
            <person name="Chiniquy J."/>
            <person name="Lipzen A."/>
            <person name="Tritt A."/>
            <person name="Sun H."/>
            <person name="Haridas S."/>
            <person name="LaButti K."/>
            <person name="Ohm R.A."/>
            <person name="Kues U."/>
            <person name="Blanchette R.A."/>
            <person name="Grigoriev I.V."/>
            <person name="Minto R.E."/>
            <person name="Hibbett D.S."/>
        </authorList>
    </citation>
    <scope>NUCLEOTIDE SEQUENCE [LARGE SCALE GENOMIC DNA]</scope>
    <source>
        <strain evidence="3 4">FP15055 ss-10</strain>
    </source>
</reference>
<keyword evidence="2" id="KW-0472">Membrane</keyword>
<feature type="compositionally biased region" description="Basic and acidic residues" evidence="1">
    <location>
        <begin position="116"/>
        <end position="127"/>
    </location>
</feature>
<feature type="transmembrane region" description="Helical" evidence="2">
    <location>
        <begin position="40"/>
        <end position="63"/>
    </location>
</feature>
<evidence type="ECO:0000313" key="4">
    <source>
        <dbReference type="Proteomes" id="UP000054007"/>
    </source>
</evidence>
<dbReference type="Proteomes" id="UP000054007">
    <property type="component" value="Unassembled WGS sequence"/>
</dbReference>
<organism evidence="3 4">
    <name type="scientific">Cylindrobasidium torrendii FP15055 ss-10</name>
    <dbReference type="NCBI Taxonomy" id="1314674"/>
    <lineage>
        <taxon>Eukaryota</taxon>
        <taxon>Fungi</taxon>
        <taxon>Dikarya</taxon>
        <taxon>Basidiomycota</taxon>
        <taxon>Agaricomycotina</taxon>
        <taxon>Agaricomycetes</taxon>
        <taxon>Agaricomycetidae</taxon>
        <taxon>Agaricales</taxon>
        <taxon>Marasmiineae</taxon>
        <taxon>Physalacriaceae</taxon>
        <taxon>Cylindrobasidium</taxon>
    </lineage>
</organism>
<accession>A0A0D7BV87</accession>
<name>A0A0D7BV87_9AGAR</name>
<proteinExistence type="predicted"/>
<dbReference type="STRING" id="1314674.A0A0D7BV87"/>
<evidence type="ECO:0000256" key="1">
    <source>
        <dbReference type="SAM" id="MobiDB-lite"/>
    </source>
</evidence>
<feature type="region of interest" description="Disordered" evidence="1">
    <location>
        <begin position="76"/>
        <end position="103"/>
    </location>
</feature>
<evidence type="ECO:0000313" key="3">
    <source>
        <dbReference type="EMBL" id="KIY74322.1"/>
    </source>
</evidence>
<sequence length="198" mass="21452">MPPANPILRDDTATPTYDVFRQVSSSEAAALHGQAAKTPLIAGSVCGGLMGIAWIIGFTIYFVKRARRKKLKRAVEAGTVTPDSLKGKHSHEPKTPKGEYVIPPDPAVLFAQKKPGEHAFPEREERHHAKRGHSHTKSKDKVYAAAMVNQSQSNMAMLAPEASTASLTTRGIETPTDSPSTRPLIPAHVQDEDQSRAT</sequence>
<keyword evidence="2" id="KW-1133">Transmembrane helix</keyword>
<dbReference type="EMBL" id="KN880431">
    <property type="protein sequence ID" value="KIY74322.1"/>
    <property type="molecule type" value="Genomic_DNA"/>
</dbReference>